<evidence type="ECO:0000256" key="1">
    <source>
        <dbReference type="SAM" id="Coils"/>
    </source>
</evidence>
<gene>
    <name evidence="3" type="ORF">AAG570_005568</name>
</gene>
<accession>A0ABD0YAN2</accession>
<evidence type="ECO:0000256" key="2">
    <source>
        <dbReference type="SAM" id="SignalP"/>
    </source>
</evidence>
<name>A0ABD0YAN2_9HEMI</name>
<sequence>MLNKRLIAFGIPDCSISSKKSFLVRKSLWLLLFVLGASFADDLRETIEDQDRIIRVEWRHEKRPYTNKEDLFGIRLEEEVKPWPDTEKQWKKSPVKVKSWGKGGEKSGGKYLGGEKYLGRVKRSHLLLAPVVPTTLLGAPHAELSQEAHRVANEQLSQIKDLQERARLEHEQLAIDTAVRVQDGQWVGELQARQIERQGQHVQEVQQEVVRAVGDQLSQAADSQEVARLGAAQLVEDARTNAENSKWVVQLASEAAQRGHQQQGEVHQEVARVVADQQAQVKDTVERAGLAAAAHVDDTQWVGQLANEAVETEAQRRADVVQEVGRQVSEQNARLSDHIENGRLAVAAHLEDGKWVGQLVNEAVQTEAQRLLTAQQEQARQLHELHTVGVLPHILKKRDAREKRSTWVAQLHHDQINQAQVEAARQVAEANRRAAEAVNRQVDAANVHVQSKQWVGPWVHDARALQAQRAVEAQAEAARRAGELNRQAVDASLLHADAAAVSVQSKQWVGPWLHDAAALQAQRAVEAQAEAARRAGELNRQAVDASRLHADAAAVSVQSKQWVGPWLHDAAALQAQRAVEAQAEAARRAGELNRQVVDATRLHADAAAVNIQSKQWVGPWLHDKAAQQAQRQVEAQAEWARKVADVHGRLGVHHLKKRSNWVAQLQHDRVNQANVEAVRQISEANRQASEVNRQVAEAVNRQVDAANVHVQSTQWVGPWLQDKAAQSVLRQVEAQAELARGVADLHGRLGVHHLKKRSNWVAQLQHDRVNQANVEAVRQISEANRQAAEVNRQVAEAVNRQVDAANVHVQSTQWVGPWLQDKAAQSVLRQVEAQAELARGVADLHGRLGVHHLKKRSNWVAQLQHDRVNQANVEAVRQISEANRQASEVTRQVAEAVNREVDAANVHVQSTQWVGQWLQDKAAQSVLRQVEAQAELARGVADLHSRLGVHHLKKRSNWVAQVHHDRVNQAHVEAGRQIAEANRQAVEAVNRQVDAANVHVLSKQWVGPWLHDAAALQAQRAVEAQAEAARRVGELNRQAVDAARVRADAAVVNVQSKQWVGPWLRDAAALQAQRAAEAHVEGARQAAELNRRLLDAHHLHKRDLREKRSNWVQQLIQENGARAVQSHVEANEEVARVITENGAQVKDNLERGALALEAHIEDGRWVGHLINEAGQREAQRQGEVVVELGRQIGENNAQLKDALDRTALNLEAQVEDTKWVGQLAHEAGAREVQRQGEVIDELNRQVGEVVHQGALPLGHLGHLVYKRSPNRWQAQLHAERAQQAGLEGARIAAEHLMRAKDQHQVAALGAAARAESGRWVGQLWHEMAARRVQGAGEWQQEHLRRAGELHHHLGKRSNWAAQLHSENAQVGAREVVRVVKDSQDLLRDQVLRQNLALQGHLRDGRWVGQLAQELGARQVQKQGEFVQEVTRVVGEQNMQLKDAAERARLAAEGQVRDVQWVGQLAGELGARQTQAVGELVQEQNRRAVELHRHAGEAATAAAAHLGRKKRSLWGELQRQALDQQSRANDIVRISNDAVVRSVVDANQEAVNTARWVGQLAAENAAVHVREGARVAAEHGRQLNELLAHGVVAY</sequence>
<keyword evidence="4" id="KW-1185">Reference proteome</keyword>
<evidence type="ECO:0000313" key="3">
    <source>
        <dbReference type="EMBL" id="KAL1116073.1"/>
    </source>
</evidence>
<keyword evidence="1" id="KW-0175">Coiled coil</keyword>
<evidence type="ECO:0000313" key="4">
    <source>
        <dbReference type="Proteomes" id="UP001558652"/>
    </source>
</evidence>
<feature type="coiled-coil region" evidence="1">
    <location>
        <begin position="865"/>
        <end position="899"/>
    </location>
</feature>
<feature type="chain" id="PRO_5044765939" evidence="2">
    <location>
        <begin position="41"/>
        <end position="1593"/>
    </location>
</feature>
<feature type="signal peptide" evidence="2">
    <location>
        <begin position="1"/>
        <end position="40"/>
    </location>
</feature>
<feature type="coiled-coil region" evidence="1">
    <location>
        <begin position="766"/>
        <end position="800"/>
    </location>
</feature>
<dbReference type="Proteomes" id="UP001558652">
    <property type="component" value="Unassembled WGS sequence"/>
</dbReference>
<comment type="caution">
    <text evidence="3">The sequence shown here is derived from an EMBL/GenBank/DDBJ whole genome shotgun (WGS) entry which is preliminary data.</text>
</comment>
<feature type="coiled-coil region" evidence="1">
    <location>
        <begin position="667"/>
        <end position="701"/>
    </location>
</feature>
<keyword evidence="2" id="KW-0732">Signal</keyword>
<organism evidence="3 4">
    <name type="scientific">Ranatra chinensis</name>
    <dbReference type="NCBI Taxonomy" id="642074"/>
    <lineage>
        <taxon>Eukaryota</taxon>
        <taxon>Metazoa</taxon>
        <taxon>Ecdysozoa</taxon>
        <taxon>Arthropoda</taxon>
        <taxon>Hexapoda</taxon>
        <taxon>Insecta</taxon>
        <taxon>Pterygota</taxon>
        <taxon>Neoptera</taxon>
        <taxon>Paraneoptera</taxon>
        <taxon>Hemiptera</taxon>
        <taxon>Heteroptera</taxon>
        <taxon>Panheteroptera</taxon>
        <taxon>Nepomorpha</taxon>
        <taxon>Nepidae</taxon>
        <taxon>Ranatrinae</taxon>
        <taxon>Ranatra</taxon>
    </lineage>
</organism>
<proteinExistence type="predicted"/>
<protein>
    <submittedName>
        <fullName evidence="3">Uncharacterized protein</fullName>
    </submittedName>
</protein>
<dbReference type="EMBL" id="JBFDAA010000018">
    <property type="protein sequence ID" value="KAL1116073.1"/>
    <property type="molecule type" value="Genomic_DNA"/>
</dbReference>
<reference evidence="3 4" key="1">
    <citation type="submission" date="2024-07" db="EMBL/GenBank/DDBJ databases">
        <title>Chromosome-level genome assembly of the water stick insect Ranatra chinensis (Heteroptera: Nepidae).</title>
        <authorList>
            <person name="Liu X."/>
        </authorList>
    </citation>
    <scope>NUCLEOTIDE SEQUENCE [LARGE SCALE GENOMIC DNA]</scope>
    <source>
        <strain evidence="3">Cailab_2021Rc</strain>
        <tissue evidence="3">Muscle</tissue>
    </source>
</reference>